<sequence>MSIENVSVPAGDRPRNTTAGTVIQALLLRDSESISWQSYERISSVLLQRIVVTSSKHCQCRPVLAAWNDDWWRSTATPKTLHAAFIRAEQDGDRGSIHTRRTQCSKRNVDPDRGPPAPRRHRTFHIVQAFLAHNLAVLGMRAIIERTVANTALFAGDPMRITFRAQLLQIDPLRLQVVHVASGLRFQLVIDIITVFLDPIRLEVFDQTAKGLLLIGDNKDMDTFKLGLGR</sequence>
<comment type="caution">
    <text evidence="2">The sequence shown here is derived from an EMBL/GenBank/DDBJ whole genome shotgun (WGS) entry which is preliminary data.</text>
</comment>
<evidence type="ECO:0000313" key="2">
    <source>
        <dbReference type="EMBL" id="KAF8452500.1"/>
    </source>
</evidence>
<gene>
    <name evidence="2" type="ORF">L210DRAFT_3499440</name>
</gene>
<reference evidence="2" key="1">
    <citation type="submission" date="2019-10" db="EMBL/GenBank/DDBJ databases">
        <authorList>
            <consortium name="DOE Joint Genome Institute"/>
            <person name="Kuo A."/>
            <person name="Miyauchi S."/>
            <person name="Kiss E."/>
            <person name="Drula E."/>
            <person name="Kohler A."/>
            <person name="Sanchez-Garcia M."/>
            <person name="Andreopoulos B."/>
            <person name="Barry K.W."/>
            <person name="Bonito G."/>
            <person name="Buee M."/>
            <person name="Carver A."/>
            <person name="Chen C."/>
            <person name="Cichocki N."/>
            <person name="Clum A."/>
            <person name="Culley D."/>
            <person name="Crous P.W."/>
            <person name="Fauchery L."/>
            <person name="Girlanda M."/>
            <person name="Hayes R."/>
            <person name="Keri Z."/>
            <person name="LaButti K."/>
            <person name="Lipzen A."/>
            <person name="Lombard V."/>
            <person name="Magnuson J."/>
            <person name="Maillard F."/>
            <person name="Morin E."/>
            <person name="Murat C."/>
            <person name="Nolan M."/>
            <person name="Ohm R."/>
            <person name="Pangilinan J."/>
            <person name="Pereira M."/>
            <person name="Perotto S."/>
            <person name="Peter M."/>
            <person name="Riley R."/>
            <person name="Sitrit Y."/>
            <person name="Stielow B."/>
            <person name="Szollosi G."/>
            <person name="Zifcakova L."/>
            <person name="Stursova M."/>
            <person name="Spatafora J.W."/>
            <person name="Tedersoo L."/>
            <person name="Vaario L.-M."/>
            <person name="Yamada A."/>
            <person name="Yan M."/>
            <person name="Wang P."/>
            <person name="Xu J."/>
            <person name="Bruns T."/>
            <person name="Baldrian P."/>
            <person name="Vilgalys R."/>
            <person name="Henrissat B."/>
            <person name="Grigoriev I.V."/>
            <person name="Hibbett D."/>
            <person name="Nagy L.G."/>
            <person name="Martin F.M."/>
        </authorList>
    </citation>
    <scope>NUCLEOTIDE SEQUENCE</scope>
    <source>
        <strain evidence="2">BED1</strain>
    </source>
</reference>
<keyword evidence="3" id="KW-1185">Reference proteome</keyword>
<reference evidence="2" key="2">
    <citation type="journal article" date="2020" name="Nat. Commun.">
        <title>Large-scale genome sequencing of mycorrhizal fungi provides insights into the early evolution of symbiotic traits.</title>
        <authorList>
            <person name="Miyauchi S."/>
            <person name="Kiss E."/>
            <person name="Kuo A."/>
            <person name="Drula E."/>
            <person name="Kohler A."/>
            <person name="Sanchez-Garcia M."/>
            <person name="Morin E."/>
            <person name="Andreopoulos B."/>
            <person name="Barry K.W."/>
            <person name="Bonito G."/>
            <person name="Buee M."/>
            <person name="Carver A."/>
            <person name="Chen C."/>
            <person name="Cichocki N."/>
            <person name="Clum A."/>
            <person name="Culley D."/>
            <person name="Crous P.W."/>
            <person name="Fauchery L."/>
            <person name="Girlanda M."/>
            <person name="Hayes R.D."/>
            <person name="Keri Z."/>
            <person name="LaButti K."/>
            <person name="Lipzen A."/>
            <person name="Lombard V."/>
            <person name="Magnuson J."/>
            <person name="Maillard F."/>
            <person name="Murat C."/>
            <person name="Nolan M."/>
            <person name="Ohm R.A."/>
            <person name="Pangilinan J."/>
            <person name="Pereira M.F."/>
            <person name="Perotto S."/>
            <person name="Peter M."/>
            <person name="Pfister S."/>
            <person name="Riley R."/>
            <person name="Sitrit Y."/>
            <person name="Stielow J.B."/>
            <person name="Szollosi G."/>
            <person name="Zifcakova L."/>
            <person name="Stursova M."/>
            <person name="Spatafora J.W."/>
            <person name="Tedersoo L."/>
            <person name="Vaario L.M."/>
            <person name="Yamada A."/>
            <person name="Yan M."/>
            <person name="Wang P."/>
            <person name="Xu J."/>
            <person name="Bruns T."/>
            <person name="Baldrian P."/>
            <person name="Vilgalys R."/>
            <person name="Dunand C."/>
            <person name="Henrissat B."/>
            <person name="Grigoriev I.V."/>
            <person name="Hibbett D."/>
            <person name="Nagy L.G."/>
            <person name="Martin F.M."/>
        </authorList>
    </citation>
    <scope>NUCLEOTIDE SEQUENCE</scope>
    <source>
        <strain evidence="2">BED1</strain>
    </source>
</reference>
<name>A0AAD4GLK0_BOLED</name>
<dbReference type="AlphaFoldDB" id="A0AAD4GLK0"/>
<dbReference type="Proteomes" id="UP001194468">
    <property type="component" value="Unassembled WGS sequence"/>
</dbReference>
<accession>A0AAD4GLK0</accession>
<feature type="region of interest" description="Disordered" evidence="1">
    <location>
        <begin position="92"/>
        <end position="118"/>
    </location>
</feature>
<evidence type="ECO:0000313" key="3">
    <source>
        <dbReference type="Proteomes" id="UP001194468"/>
    </source>
</evidence>
<organism evidence="2 3">
    <name type="scientific">Boletus edulis BED1</name>
    <dbReference type="NCBI Taxonomy" id="1328754"/>
    <lineage>
        <taxon>Eukaryota</taxon>
        <taxon>Fungi</taxon>
        <taxon>Dikarya</taxon>
        <taxon>Basidiomycota</taxon>
        <taxon>Agaricomycotina</taxon>
        <taxon>Agaricomycetes</taxon>
        <taxon>Agaricomycetidae</taxon>
        <taxon>Boletales</taxon>
        <taxon>Boletineae</taxon>
        <taxon>Boletaceae</taxon>
        <taxon>Boletoideae</taxon>
        <taxon>Boletus</taxon>
    </lineage>
</organism>
<protein>
    <submittedName>
        <fullName evidence="2">Uncharacterized protein</fullName>
    </submittedName>
</protein>
<proteinExistence type="predicted"/>
<evidence type="ECO:0000256" key="1">
    <source>
        <dbReference type="SAM" id="MobiDB-lite"/>
    </source>
</evidence>
<dbReference type="EMBL" id="WHUW01000001">
    <property type="protein sequence ID" value="KAF8452500.1"/>
    <property type="molecule type" value="Genomic_DNA"/>
</dbReference>